<dbReference type="PANTHER" id="PTHR22796">
    <property type="entry name" value="URG4-RELATED"/>
    <property type="match status" value="1"/>
</dbReference>
<comment type="caution">
    <text evidence="3">The sequence shown here is derived from an EMBL/GenBank/DDBJ whole genome shotgun (WGS) entry which is preliminary data.</text>
</comment>
<dbReference type="Pfam" id="PF02263">
    <property type="entry name" value="GBP"/>
    <property type="match status" value="1"/>
</dbReference>
<evidence type="ECO:0000256" key="1">
    <source>
        <dbReference type="SAM" id="MobiDB-lite"/>
    </source>
</evidence>
<dbReference type="InterPro" id="IPR015894">
    <property type="entry name" value="Guanylate-bd_N"/>
</dbReference>
<keyword evidence="4" id="KW-1185">Reference proteome</keyword>
<dbReference type="PROSITE" id="PS50234">
    <property type="entry name" value="VWFA"/>
    <property type="match status" value="1"/>
</dbReference>
<sequence>MSSTANIGLSEPLDVDKLRRDPSQESDDLYLSDSDTEFADAESEIFDVPLPVDGQDKNGPGRDVSEEGSSSFDLVEPSSSAQSSSFGTTQETHSLPSDLPGGQSHPASQHDEGPNFPNGQTTQGDDNLNRKRSLDLVENIKGLYRILDLISERGSGGLVDKVIIDQESTGRFINEMHPGAYKDLTKVDFKALDEVDVKPVGVYGSKSEIVRLLGGQGVLDDETTRFLLMPQTEDSSSVSPCLRAGLYALIVPGNATRERQVFVIFWPEETTWDDNAISSVRRNRITFIRYLTKIADQIVALVSEEHSRELVWDDPDDPDDNNSSFVDLEEDTDRLFAFEVSKASEQEENVSIYEGIKIKNSLIGNGTISTKSDAAGKPDSQNETYLVGGDTRQALLTSEFIPGRDVSRRFSESFTNAFQVKTYLFDKDCSLHLGPDISRNSVALLIQNGLMGRYPDPVSAFNSREREIEERSKRERQLKIESIKQGIEATEPELSAALETYLVNLVLNSYPKLDEASLRSGSRRQEGTQGHSDAFLKNLFVLHPALQQKLDELAPPGSFTAIKSEGRTFTKAMRKVVICDHLFSHNELSVNEQKIVWSLVESGVESGDLKGAERYLKDEDAGVFSSIVNGVSKFGRSIWTASAFPTQHNGPVKEALEASRNTKSLEFVDKADGILQRWPLLETGIREVFNVANAHFANNIANALRTIPHRLIYEQVKCCKDVLERELGISLHQEQERSRSRLLADIEHMRSMEGSRPRTITLEELEKEVSYRHLTYERYRASGWISAQTEPSIRYSVHPLELTEEDKHRLRMDSTFNPRPKVSERGTFSFSLPIGTSIRLIRLLPNDQCLIVTEGSDRDLFVYIGNASTLDSAISGKRTAKIIKREKTGQDILLAYEEGKRTLVICGVDVQKPLVQVYHFVFDEKYQTLSAQGSAINLTAWYASDLPRITDVLVVNSGDELALVEDSGKVRIFSNVTQQFRPAHLQLPSTPITTFATPDGACFGAIYLRDNEAIMAMYHWASLGSHEGFTFKVADSFSLRPLVSAFDDRKNVHLFTLDSSSATCVSIRISITRPVTEFQFREKHNQSSFGQGERRTIHNSLVDCHSEVWTRFPVVPAVQRQTIVSRERRKPRSMRFVTAWQTRVPFRDYFKDMIQKFEKSTKKPTGSLLSDIVISTCDFASDLDLDAVWQDASVFKTGEWVVDIFCLIPIHIAIARDNRFIPLKDGVWAPEVEKSLLGADVGRVADSLSFGWYESIFQSYMSTKNVKVVSSMGEQSVGKSFSLNHLADTSFAGSAMRTTEGVWMAVTPTETDLIVALDFEGVHSIERSAQEDTLLVLFNAAISNLVLFRNNFALSRDITNLFQSFQSSSTVLDPEANRSLFQSTLVIIIKDVVDSDRIEIAKEFKLKLHKIVQEEQGANFITRLYRGRLDIIPWPVIESRQFYTLFTTLKKRLDGQGSTHEGGGAFLHKLKMLMAKLKTNDWGSLSQNMATHRAQHLLSLLPRAMSFGATELEPDVEPLKNFDTNLAIECDDSNATFWINQSDRPQAEQKTAVRSLMRMWPDFMKRHEEVETEWMEKLCLYLQQLVDRRIAHVEAWIDSNLSRFNSNSAAIEELRRALDTKTVEIKRSVHLCKAKCTHCHLLCVGVQFHEDTHDCSTNHLCPSSCQFVDEHDDEEDPCSLPAGHEGPHMCDPAAHLCGYRCDLNERKGCSFTEKVAGHPEAGHICSARRHLCGEPCELRDVTVPGGKPYSCQGTCSAAWDEEHDSHLCGATSCPITCHLCKRLCASANHLHGLHAGAVHLCGQEHKCKEECASDGVCEIDTVPQSIEATFNGAHDRFQYTKYSQKTKRLPCAIPIGPGLMTHDGPHIHSTSARIFHFCDTRCSNCDYVCTLPYQHPQPEHSTNHGSMSRTRWVVDGSSLELDGHKFGSNDDGAPMLCNLVCSAMDRHAHIDYCRASDPNSCNAPEVDHIRTRIDPNPDRPKDWISHGLYWRRLGFRDPYSREEQTTFAKCDAMCSGPEHQATASNAAQPSYCTLPIFHPPAVLSQAPAGGHVSDDGHAFSCKNPAVLTQAFHVIFAIDRSGSMSIQDRRPVPAYPASARIMRTANNRLGSVYYALHSFWSARATAMNQAGVQTRRDAYSAILFNGSATEVYTNDFSSAPDVLLDSILRYSAEGGTNFSAAISMAEQIMTRHWSTERAPVVIFLSDGECSIGDDVVYSLCRKAVSLGRALSFQAVSFGPDGSSTWLRRMVQIAKEVQDRAPRDPLLPANAVAESSYSIALDSVRLAETFLGIAESLRKTRGGLIR</sequence>
<reference evidence="3" key="1">
    <citation type="submission" date="2016-06" db="EMBL/GenBank/DDBJ databases">
        <title>Draft Genome sequence of the fungus Inonotus baumii.</title>
        <authorList>
            <person name="Zhu H."/>
            <person name="Lin W."/>
        </authorList>
    </citation>
    <scope>NUCLEOTIDE SEQUENCE</scope>
    <source>
        <strain evidence="3">821</strain>
    </source>
</reference>
<dbReference type="SUPFAM" id="SSF52540">
    <property type="entry name" value="P-loop containing nucleoside triphosphate hydrolases"/>
    <property type="match status" value="1"/>
</dbReference>
<dbReference type="InterPro" id="IPR027417">
    <property type="entry name" value="P-loop_NTPase"/>
</dbReference>
<organism evidence="3 4">
    <name type="scientific">Sanghuangporus baumii</name>
    <name type="common">Phellinus baumii</name>
    <dbReference type="NCBI Taxonomy" id="108892"/>
    <lineage>
        <taxon>Eukaryota</taxon>
        <taxon>Fungi</taxon>
        <taxon>Dikarya</taxon>
        <taxon>Basidiomycota</taxon>
        <taxon>Agaricomycotina</taxon>
        <taxon>Agaricomycetes</taxon>
        <taxon>Hymenochaetales</taxon>
        <taxon>Hymenochaetaceae</taxon>
        <taxon>Sanghuangporus</taxon>
    </lineage>
</organism>
<evidence type="ECO:0000313" key="3">
    <source>
        <dbReference type="EMBL" id="OCB92093.1"/>
    </source>
</evidence>
<dbReference type="Gene3D" id="3.40.50.410">
    <property type="entry name" value="von Willebrand factor, type A domain"/>
    <property type="match status" value="1"/>
</dbReference>
<dbReference type="GO" id="GO:0005525">
    <property type="term" value="F:GTP binding"/>
    <property type="evidence" value="ECO:0007669"/>
    <property type="project" value="InterPro"/>
</dbReference>
<dbReference type="SMART" id="SM00327">
    <property type="entry name" value="VWA"/>
    <property type="match status" value="1"/>
</dbReference>
<dbReference type="InterPro" id="IPR036465">
    <property type="entry name" value="vWFA_dom_sf"/>
</dbReference>
<dbReference type="Proteomes" id="UP000757232">
    <property type="component" value="Unassembled WGS sequence"/>
</dbReference>
<dbReference type="CDD" id="cd00198">
    <property type="entry name" value="vWFA"/>
    <property type="match status" value="1"/>
</dbReference>
<feature type="compositionally biased region" description="Polar residues" evidence="1">
    <location>
        <begin position="86"/>
        <end position="95"/>
    </location>
</feature>
<feature type="compositionally biased region" description="Polar residues" evidence="1">
    <location>
        <begin position="117"/>
        <end position="126"/>
    </location>
</feature>
<feature type="compositionally biased region" description="Basic and acidic residues" evidence="1">
    <location>
        <begin position="54"/>
        <end position="65"/>
    </location>
</feature>
<dbReference type="PANTHER" id="PTHR22796:SF1">
    <property type="entry name" value="VWFA DOMAIN-CONTAINING PROTEIN"/>
    <property type="match status" value="1"/>
</dbReference>
<dbReference type="Pfam" id="PF13519">
    <property type="entry name" value="VWA_2"/>
    <property type="match status" value="1"/>
</dbReference>
<dbReference type="InterPro" id="IPR002035">
    <property type="entry name" value="VWF_A"/>
</dbReference>
<evidence type="ECO:0000313" key="4">
    <source>
        <dbReference type="Proteomes" id="UP000757232"/>
    </source>
</evidence>
<dbReference type="SUPFAM" id="SSF53300">
    <property type="entry name" value="vWA-like"/>
    <property type="match status" value="1"/>
</dbReference>
<feature type="compositionally biased region" description="Basic and acidic residues" evidence="1">
    <location>
        <begin position="14"/>
        <end position="23"/>
    </location>
</feature>
<name>A0A9Q5I5B5_SANBA</name>
<feature type="domain" description="VWFA" evidence="2">
    <location>
        <begin position="2072"/>
        <end position="2288"/>
    </location>
</feature>
<dbReference type="Gene3D" id="3.40.50.300">
    <property type="entry name" value="P-loop containing nucleotide triphosphate hydrolases"/>
    <property type="match status" value="1"/>
</dbReference>
<dbReference type="EMBL" id="LNZH02000034">
    <property type="protein sequence ID" value="OCB92093.1"/>
    <property type="molecule type" value="Genomic_DNA"/>
</dbReference>
<dbReference type="GO" id="GO:0003924">
    <property type="term" value="F:GTPase activity"/>
    <property type="evidence" value="ECO:0007669"/>
    <property type="project" value="InterPro"/>
</dbReference>
<gene>
    <name evidence="3" type="ORF">A7U60_g575</name>
</gene>
<protein>
    <recommendedName>
        <fullName evidence="2">VWFA domain-containing protein</fullName>
    </recommendedName>
</protein>
<accession>A0A9Q5I5B5</accession>
<dbReference type="OrthoDB" id="2343366at2759"/>
<feature type="region of interest" description="Disordered" evidence="1">
    <location>
        <begin position="1"/>
        <end position="130"/>
    </location>
</feature>
<feature type="compositionally biased region" description="Acidic residues" evidence="1">
    <location>
        <begin position="24"/>
        <end position="45"/>
    </location>
</feature>
<proteinExistence type="predicted"/>
<evidence type="ECO:0000259" key="2">
    <source>
        <dbReference type="PROSITE" id="PS50234"/>
    </source>
</evidence>